<organism evidence="1">
    <name type="scientific">marine sediment metagenome</name>
    <dbReference type="NCBI Taxonomy" id="412755"/>
    <lineage>
        <taxon>unclassified sequences</taxon>
        <taxon>metagenomes</taxon>
        <taxon>ecological metagenomes</taxon>
    </lineage>
</organism>
<dbReference type="AlphaFoldDB" id="X1M4E6"/>
<dbReference type="SUPFAM" id="SSF52402">
    <property type="entry name" value="Adenine nucleotide alpha hydrolases-like"/>
    <property type="match status" value="1"/>
</dbReference>
<dbReference type="PANTHER" id="PTHR11933">
    <property type="entry name" value="TRNA 5-METHYLAMINOMETHYL-2-THIOURIDYLATE -METHYLTRANSFERASE"/>
    <property type="match status" value="1"/>
</dbReference>
<gene>
    <name evidence="1" type="ORF">S06H3_28112</name>
</gene>
<dbReference type="InterPro" id="IPR014729">
    <property type="entry name" value="Rossmann-like_a/b/a_fold"/>
</dbReference>
<reference evidence="1" key="1">
    <citation type="journal article" date="2014" name="Front. Microbiol.">
        <title>High frequency of phylogenetically diverse reductive dehalogenase-homologous genes in deep subseafloor sedimentary metagenomes.</title>
        <authorList>
            <person name="Kawai M."/>
            <person name="Futagami T."/>
            <person name="Toyoda A."/>
            <person name="Takaki Y."/>
            <person name="Nishi S."/>
            <person name="Hori S."/>
            <person name="Arai W."/>
            <person name="Tsubouchi T."/>
            <person name="Morono Y."/>
            <person name="Uchiyama I."/>
            <person name="Ito T."/>
            <person name="Fujiyama A."/>
            <person name="Inagaki F."/>
            <person name="Takami H."/>
        </authorList>
    </citation>
    <scope>NUCLEOTIDE SEQUENCE</scope>
    <source>
        <strain evidence="1">Expedition CK06-06</strain>
    </source>
</reference>
<proteinExistence type="predicted"/>
<dbReference type="GO" id="GO:0002143">
    <property type="term" value="P:tRNA wobble position uridine thiolation"/>
    <property type="evidence" value="ECO:0007669"/>
    <property type="project" value="TreeGrafter"/>
</dbReference>
<sequence length="205" mass="23054">MSGGVDSSLAAALLKQAGYEVSGIYMQLWSDHNPATSLEHTCHLLDIPLHKLNPETEFRSFVIDYFCREYSLGRTPNPCIACNQNIKFGLLLDRVLEMGADYLATGHYARIEPAPNGYRLLKAIDLTKDQSYFLYTLGQRELQHLLLPLATFRKVEVRRLAAELDLPTSSRHDSQDVCFIPDNDYRSFIATPCLRQSLAATSGDL</sequence>
<accession>X1M4E6</accession>
<evidence type="ECO:0000313" key="1">
    <source>
        <dbReference type="EMBL" id="GAI26223.1"/>
    </source>
</evidence>
<dbReference type="PANTHER" id="PTHR11933:SF5">
    <property type="entry name" value="MITOCHONDRIAL TRNA-SPECIFIC 2-THIOURIDYLASE 1"/>
    <property type="match status" value="1"/>
</dbReference>
<name>X1M4E6_9ZZZZ</name>
<dbReference type="EMBL" id="BARV01016373">
    <property type="protein sequence ID" value="GAI26223.1"/>
    <property type="molecule type" value="Genomic_DNA"/>
</dbReference>
<dbReference type="InterPro" id="IPR004506">
    <property type="entry name" value="MnmA-like"/>
</dbReference>
<dbReference type="GO" id="GO:0016740">
    <property type="term" value="F:transferase activity"/>
    <property type="evidence" value="ECO:0007669"/>
    <property type="project" value="InterPro"/>
</dbReference>
<comment type="caution">
    <text evidence="1">The sequence shown here is derived from an EMBL/GenBank/DDBJ whole genome shotgun (WGS) entry which is preliminary data.</text>
</comment>
<dbReference type="Gene3D" id="3.40.50.620">
    <property type="entry name" value="HUPs"/>
    <property type="match status" value="1"/>
</dbReference>
<protein>
    <submittedName>
        <fullName evidence="1">Uncharacterized protein</fullName>
    </submittedName>
</protein>
<dbReference type="Pfam" id="PF03054">
    <property type="entry name" value="tRNA_Me_trans"/>
    <property type="match status" value="1"/>
</dbReference>
<dbReference type="CDD" id="cd01998">
    <property type="entry name" value="MnmA_TRMU-like"/>
    <property type="match status" value="1"/>
</dbReference>